<feature type="domain" description="DUF7514" evidence="2">
    <location>
        <begin position="12"/>
        <end position="59"/>
    </location>
</feature>
<protein>
    <recommendedName>
        <fullName evidence="2">DUF7514 domain-containing protein</fullName>
    </recommendedName>
</protein>
<keyword evidence="4" id="KW-1185">Reference proteome</keyword>
<name>A0A559MMD5_9HELO</name>
<dbReference type="Pfam" id="PF24355">
    <property type="entry name" value="DUF7514"/>
    <property type="match status" value="2"/>
</dbReference>
<feature type="compositionally biased region" description="Basic and acidic residues" evidence="1">
    <location>
        <begin position="155"/>
        <end position="165"/>
    </location>
</feature>
<dbReference type="Proteomes" id="UP000315522">
    <property type="component" value="Unassembled WGS sequence"/>
</dbReference>
<dbReference type="PANTHER" id="PTHR39611:SF2">
    <property type="entry name" value="HYDROXYPROLINE-RICH GLYCOPROTEIN DZ-HRGP"/>
    <property type="match status" value="1"/>
</dbReference>
<gene>
    <name evidence="3" type="ORF">LAWI1_G000505</name>
</gene>
<comment type="caution">
    <text evidence="3">The sequence shown here is derived from an EMBL/GenBank/DDBJ whole genome shotgun (WGS) entry which is preliminary data.</text>
</comment>
<sequence length="304" mass="34356">MAQPVDAKAYYGYLFAADKKPTKVLDALLRGIAKHISEDVGDKDEKTLIPSKLASFYKAPTSHDFDPPSIPALTTRGFVRWQSIEILLGPEEHVPFIQTAVREWAIKNPDTGETFPVELPKEAFPLKCDADIEKWHSACAARLRQRATPDDDDDKSVRPELPPRPRVRVEEGYTHSYVKTYILFSRTWYWSPARTSNNLPLADPSSAPISGRLLHPIMCDGIVTHDRNAKLASRLMPPPRTIAPGVLNIQPTRGHLDGAHIPIHLTRRVREMGRVQYASRPLPHPQSPYLLIQDFGEGEKERRR</sequence>
<feature type="region of interest" description="Disordered" evidence="1">
    <location>
        <begin position="145"/>
        <end position="165"/>
    </location>
</feature>
<feature type="domain" description="DUF7514" evidence="2">
    <location>
        <begin position="60"/>
        <end position="140"/>
    </location>
</feature>
<organism evidence="3 4">
    <name type="scientific">Lachnellula willkommii</name>
    <dbReference type="NCBI Taxonomy" id="215461"/>
    <lineage>
        <taxon>Eukaryota</taxon>
        <taxon>Fungi</taxon>
        <taxon>Dikarya</taxon>
        <taxon>Ascomycota</taxon>
        <taxon>Pezizomycotina</taxon>
        <taxon>Leotiomycetes</taxon>
        <taxon>Helotiales</taxon>
        <taxon>Lachnaceae</taxon>
        <taxon>Lachnellula</taxon>
    </lineage>
</organism>
<evidence type="ECO:0000313" key="4">
    <source>
        <dbReference type="Proteomes" id="UP000315522"/>
    </source>
</evidence>
<dbReference type="AlphaFoldDB" id="A0A559MMD5"/>
<feature type="region of interest" description="Disordered" evidence="1">
    <location>
        <begin position="279"/>
        <end position="304"/>
    </location>
</feature>
<dbReference type="PANTHER" id="PTHR39611">
    <property type="entry name" value="HYDROXYPROLINE-RICH GLYCOPROTEIN DZ-HRGP-RELATED"/>
    <property type="match status" value="1"/>
</dbReference>
<evidence type="ECO:0000259" key="2">
    <source>
        <dbReference type="Pfam" id="PF24355"/>
    </source>
</evidence>
<reference evidence="3 4" key="1">
    <citation type="submission" date="2018-05" db="EMBL/GenBank/DDBJ databases">
        <title>Genome sequencing and assembly of the regulated plant pathogen Lachnellula willkommii and related sister species for the development of diagnostic species identification markers.</title>
        <authorList>
            <person name="Giroux E."/>
            <person name="Bilodeau G."/>
        </authorList>
    </citation>
    <scope>NUCLEOTIDE SEQUENCE [LARGE SCALE GENOMIC DNA]</scope>
    <source>
        <strain evidence="3 4">CBS 172.35</strain>
    </source>
</reference>
<dbReference type="EMBL" id="QGML01000040">
    <property type="protein sequence ID" value="TVY94117.1"/>
    <property type="molecule type" value="Genomic_DNA"/>
</dbReference>
<proteinExistence type="predicted"/>
<evidence type="ECO:0000313" key="3">
    <source>
        <dbReference type="EMBL" id="TVY94117.1"/>
    </source>
</evidence>
<evidence type="ECO:0000256" key="1">
    <source>
        <dbReference type="SAM" id="MobiDB-lite"/>
    </source>
</evidence>
<accession>A0A559MMD5</accession>
<dbReference type="InterPro" id="IPR055936">
    <property type="entry name" value="DUF7514"/>
</dbReference>